<dbReference type="PRINTS" id="PR00420">
    <property type="entry name" value="RNGMNOXGNASE"/>
</dbReference>
<feature type="domain" description="FAD-binding" evidence="3">
    <location>
        <begin position="8"/>
        <end position="344"/>
    </location>
</feature>
<dbReference type="PANTHER" id="PTHR13789">
    <property type="entry name" value="MONOOXYGENASE"/>
    <property type="match status" value="1"/>
</dbReference>
<dbReference type="EMBL" id="CP070499">
    <property type="protein sequence ID" value="QSB13988.1"/>
    <property type="molecule type" value="Genomic_DNA"/>
</dbReference>
<sequence length="400" mass="43442">MIDRSQPMIVAGAGVGGLTAALAMARNSIPVRVYERRSADEIDRSAGFGHTIWANATTLLAGLGLGTQLESIGDRLLAAENRDPRQRLIFRMEMGKVVPPEAEPALGIGRGDLIRMLADACRGVGIEITYGVPVVGYRHDADRVAVRLGNGEDVAGAGLVGADGVRSTVLNQMHQGLQPLDTGRSTYRGLTVGTCGLQRGIVHLFSDPATGIGGGAWLVGGDRVVWTLSYRRPAEGDDPQGPWQRARELADELGELPSTFVAHTPPEVASRTHVFYLPWLDNWGDGRVTLLGDAAHAMPTELGQGACQAIEDGVVLADSLAVSADVPSGLRHYEERRRQRVWWIRQQVLRANSFKPIRNSLLRWAFTRVGKLVIAAKAPQMWRQIQEPPELYYGMAAQRP</sequence>
<keyword evidence="1" id="KW-0560">Oxidoreductase</keyword>
<evidence type="ECO:0000313" key="5">
    <source>
        <dbReference type="Proteomes" id="UP000662857"/>
    </source>
</evidence>
<dbReference type="KEGG" id="nhy:JQS43_20980"/>
<dbReference type="AlphaFoldDB" id="A0A895YJM8"/>
<evidence type="ECO:0000256" key="2">
    <source>
        <dbReference type="ARBA" id="ARBA00023033"/>
    </source>
</evidence>
<protein>
    <submittedName>
        <fullName evidence="4">FAD-dependent monooxygenase</fullName>
    </submittedName>
</protein>
<keyword evidence="5" id="KW-1185">Reference proteome</keyword>
<keyword evidence="2 4" id="KW-0503">Monooxygenase</keyword>
<dbReference type="Pfam" id="PF01494">
    <property type="entry name" value="FAD_binding_3"/>
    <property type="match status" value="1"/>
</dbReference>
<dbReference type="GO" id="GO:0004497">
    <property type="term" value="F:monooxygenase activity"/>
    <property type="evidence" value="ECO:0007669"/>
    <property type="project" value="UniProtKB-KW"/>
</dbReference>
<reference evidence="4" key="1">
    <citation type="submission" date="2021-02" db="EMBL/GenBank/DDBJ databases">
        <title>Natrosporangium hydrolyticum gen. nov., sp. nov, a haloalkaliphilic actinobacterium from a soda solonchak soil.</title>
        <authorList>
            <person name="Sorokin D.Y."/>
            <person name="Khijniak T.V."/>
            <person name="Zakharycheva A.P."/>
            <person name="Boueva O.V."/>
            <person name="Ariskina E.V."/>
            <person name="Hahnke R.L."/>
            <person name="Bunk B."/>
            <person name="Sproer C."/>
            <person name="Schumann P."/>
            <person name="Evtushenko L.I."/>
            <person name="Kublanov I.V."/>
        </authorList>
    </citation>
    <scope>NUCLEOTIDE SEQUENCE</scope>
    <source>
        <strain evidence="4">DSM 106523</strain>
    </source>
</reference>
<accession>A0A895YJM8</accession>
<dbReference type="Proteomes" id="UP000662857">
    <property type="component" value="Chromosome"/>
</dbReference>
<dbReference type="Gene3D" id="3.50.50.60">
    <property type="entry name" value="FAD/NAD(P)-binding domain"/>
    <property type="match status" value="1"/>
</dbReference>
<dbReference type="RefSeq" id="WP_239676107.1">
    <property type="nucleotide sequence ID" value="NZ_CP070499.1"/>
</dbReference>
<dbReference type="InterPro" id="IPR002938">
    <property type="entry name" value="FAD-bd"/>
</dbReference>
<evidence type="ECO:0000259" key="3">
    <source>
        <dbReference type="Pfam" id="PF01494"/>
    </source>
</evidence>
<dbReference type="InterPro" id="IPR050493">
    <property type="entry name" value="FAD-dep_Monooxygenase_BioMet"/>
</dbReference>
<dbReference type="SUPFAM" id="SSF51905">
    <property type="entry name" value="FAD/NAD(P)-binding domain"/>
    <property type="match status" value="1"/>
</dbReference>
<gene>
    <name evidence="4" type="ORF">JQS43_20980</name>
</gene>
<dbReference type="PANTHER" id="PTHR13789:SF309">
    <property type="entry name" value="PUTATIVE (AFU_ORTHOLOGUE AFUA_6G14510)-RELATED"/>
    <property type="match status" value="1"/>
</dbReference>
<organism evidence="4 5">
    <name type="scientific">Natronosporangium hydrolyticum</name>
    <dbReference type="NCBI Taxonomy" id="2811111"/>
    <lineage>
        <taxon>Bacteria</taxon>
        <taxon>Bacillati</taxon>
        <taxon>Actinomycetota</taxon>
        <taxon>Actinomycetes</taxon>
        <taxon>Micromonosporales</taxon>
        <taxon>Micromonosporaceae</taxon>
        <taxon>Natronosporangium</taxon>
    </lineage>
</organism>
<evidence type="ECO:0000256" key="1">
    <source>
        <dbReference type="ARBA" id="ARBA00023002"/>
    </source>
</evidence>
<name>A0A895YJM8_9ACTN</name>
<dbReference type="GO" id="GO:0071949">
    <property type="term" value="F:FAD binding"/>
    <property type="evidence" value="ECO:0007669"/>
    <property type="project" value="InterPro"/>
</dbReference>
<proteinExistence type="predicted"/>
<dbReference type="InterPro" id="IPR036188">
    <property type="entry name" value="FAD/NAD-bd_sf"/>
</dbReference>
<evidence type="ECO:0000313" key="4">
    <source>
        <dbReference type="EMBL" id="QSB13988.1"/>
    </source>
</evidence>